<dbReference type="Proteomes" id="UP000295390">
    <property type="component" value="Unassembled WGS sequence"/>
</dbReference>
<dbReference type="RefSeq" id="WP_133536922.1">
    <property type="nucleotide sequence ID" value="NZ_SNYH01000005.1"/>
</dbReference>
<evidence type="ECO:0000313" key="2">
    <source>
        <dbReference type="Proteomes" id="UP000295390"/>
    </source>
</evidence>
<organism evidence="1 2">
    <name type="scientific">Tenacibaculum caenipelagi</name>
    <dbReference type="NCBI Taxonomy" id="1325435"/>
    <lineage>
        <taxon>Bacteria</taxon>
        <taxon>Pseudomonadati</taxon>
        <taxon>Bacteroidota</taxon>
        <taxon>Flavobacteriia</taxon>
        <taxon>Flavobacteriales</taxon>
        <taxon>Flavobacteriaceae</taxon>
        <taxon>Tenacibaculum</taxon>
    </lineage>
</organism>
<reference evidence="1 2" key="1">
    <citation type="submission" date="2019-03" db="EMBL/GenBank/DDBJ databases">
        <title>Genomic Encyclopedia of Type Strains, Phase III (KMG-III): the genomes of soil and plant-associated and newly described type strains.</title>
        <authorList>
            <person name="Whitman W."/>
        </authorList>
    </citation>
    <scope>NUCLEOTIDE SEQUENCE [LARGE SCALE GENOMIC DNA]</scope>
    <source>
        <strain evidence="1 2">CECT 8283</strain>
    </source>
</reference>
<comment type="caution">
    <text evidence="1">The sequence shown here is derived from an EMBL/GenBank/DDBJ whole genome shotgun (WGS) entry which is preliminary data.</text>
</comment>
<keyword evidence="2" id="KW-1185">Reference proteome</keyword>
<dbReference type="OrthoDB" id="1376646at2"/>
<evidence type="ECO:0000313" key="1">
    <source>
        <dbReference type="EMBL" id="TDQ23796.1"/>
    </source>
</evidence>
<protein>
    <submittedName>
        <fullName evidence="1">Uncharacterized protein</fullName>
    </submittedName>
</protein>
<name>A0A4R6TA83_9FLAO</name>
<dbReference type="AlphaFoldDB" id="A0A4R6TA83"/>
<proteinExistence type="predicted"/>
<dbReference type="EMBL" id="SNYH01000005">
    <property type="protein sequence ID" value="TDQ23796.1"/>
    <property type="molecule type" value="Genomic_DNA"/>
</dbReference>
<gene>
    <name evidence="1" type="ORF">DFQ07_2326</name>
</gene>
<sequence>MRQLTLNELENKFKNYISDVEYCEFSEVSNKLTQLIYLLKHQDISNRILERIENDYSEIKTKLPSDFNNIKSSEKRIIIQSLLTPDIQGAFAYFTILTKFNQEKKSTPHYIELSRYWYDKGRDFHEYQRTFNNYFLTPFKDLFLWYIYESNIVSDCDYFSHESRDKIEEQLLELKEMLIKQNYGQQVIFDEIDELKELTNRVNKKNWFEIIKGKFIDLALSEIISIEIAKTIIKTLTGSETNLLK</sequence>
<accession>A0A4R6TA83</accession>